<evidence type="ECO:0000313" key="9">
    <source>
        <dbReference type="Proteomes" id="UP000187485"/>
    </source>
</evidence>
<evidence type="ECO:0000313" key="8">
    <source>
        <dbReference type="EMBL" id="GAV23117.1"/>
    </source>
</evidence>
<dbReference type="Pfam" id="PF13277">
    <property type="entry name" value="YmdB"/>
    <property type="match status" value="1"/>
</dbReference>
<feature type="binding site" evidence="7">
    <location>
        <position position="67"/>
    </location>
    <ligand>
        <name>Fe cation</name>
        <dbReference type="ChEBI" id="CHEBI:24875"/>
        <label>2</label>
    </ligand>
</feature>
<feature type="binding site" evidence="7">
    <location>
        <position position="39"/>
    </location>
    <ligand>
        <name>Fe cation</name>
        <dbReference type="ChEBI" id="CHEBI:24875"/>
        <label>2</label>
    </ligand>
</feature>
<dbReference type="Gene3D" id="3.60.21.10">
    <property type="match status" value="1"/>
</dbReference>
<keyword evidence="9" id="KW-1185">Reference proteome</keyword>
<evidence type="ECO:0000256" key="6">
    <source>
        <dbReference type="PIRSR" id="PIRSR004789-50"/>
    </source>
</evidence>
<keyword evidence="4" id="KW-0408">Iron</keyword>
<comment type="cofactor">
    <cofactor evidence="1">
        <name>Fe(3+)</name>
        <dbReference type="ChEBI" id="CHEBI:29034"/>
    </cofactor>
</comment>
<feature type="binding site" evidence="7">
    <location>
        <position position="176"/>
    </location>
    <ligand>
        <name>Fe cation</name>
        <dbReference type="ChEBI" id="CHEBI:24875"/>
        <label>1</label>
    </ligand>
</feature>
<dbReference type="EMBL" id="BDJK01000029">
    <property type="protein sequence ID" value="GAV23117.1"/>
    <property type="molecule type" value="Genomic_DNA"/>
</dbReference>
<comment type="caution">
    <text evidence="8">The sequence shown here is derived from an EMBL/GenBank/DDBJ whole genome shotgun (WGS) entry which is preliminary data.</text>
</comment>
<dbReference type="SUPFAM" id="SSF56300">
    <property type="entry name" value="Metallo-dependent phosphatases"/>
    <property type="match status" value="1"/>
</dbReference>
<accession>A0A1L8CW44</accession>
<evidence type="ECO:0000256" key="2">
    <source>
        <dbReference type="ARBA" id="ARBA00022723"/>
    </source>
</evidence>
<evidence type="ECO:0000256" key="1">
    <source>
        <dbReference type="ARBA" id="ARBA00001965"/>
    </source>
</evidence>
<dbReference type="PANTHER" id="PTHR36303">
    <property type="entry name" value="2',3'-CYCLIC-NUCLEOTIDE 2'-PHOSPHODIESTERASE"/>
    <property type="match status" value="1"/>
</dbReference>
<dbReference type="RefSeq" id="WP_075859567.1">
    <property type="nucleotide sequence ID" value="NZ_BDJK01000029.1"/>
</dbReference>
<reference evidence="9" key="1">
    <citation type="submission" date="2016-12" db="EMBL/GenBank/DDBJ databases">
        <title>Draft Genome Sequences od Carboxydothermus pertinax and islandicus, Hydrogenogenic Carboxydotrophic Bacteria.</title>
        <authorList>
            <person name="Fukuyama Y."/>
            <person name="Ohmae K."/>
            <person name="Yoneda Y."/>
            <person name="Yoshida T."/>
            <person name="Sako Y."/>
        </authorList>
    </citation>
    <scope>NUCLEOTIDE SEQUENCE [LARGE SCALE GENOMIC DNA]</scope>
    <source>
        <strain evidence="9">Ug1</strain>
    </source>
</reference>
<evidence type="ECO:0000256" key="4">
    <source>
        <dbReference type="ARBA" id="ARBA00023004"/>
    </source>
</evidence>
<feature type="binding site" evidence="7">
    <location>
        <position position="149"/>
    </location>
    <ligand>
        <name>Fe cation</name>
        <dbReference type="ChEBI" id="CHEBI:24875"/>
        <label>2</label>
    </ligand>
</feature>
<dbReference type="CDD" id="cd07382">
    <property type="entry name" value="MPP_DR1281"/>
    <property type="match status" value="1"/>
</dbReference>
<dbReference type="PIRSF" id="PIRSF004789">
    <property type="entry name" value="DR1281"/>
    <property type="match status" value="1"/>
</dbReference>
<organism evidence="8 9">
    <name type="scientific">Carboxydothermus pertinax</name>
    <dbReference type="NCBI Taxonomy" id="870242"/>
    <lineage>
        <taxon>Bacteria</taxon>
        <taxon>Bacillati</taxon>
        <taxon>Bacillota</taxon>
        <taxon>Clostridia</taxon>
        <taxon>Thermoanaerobacterales</taxon>
        <taxon>Thermoanaerobacteraceae</taxon>
        <taxon>Carboxydothermus</taxon>
    </lineage>
</organism>
<feature type="binding site" evidence="7">
    <location>
        <position position="8"/>
    </location>
    <ligand>
        <name>Fe cation</name>
        <dbReference type="ChEBI" id="CHEBI:24875"/>
        <label>1</label>
    </ligand>
</feature>
<dbReference type="PANTHER" id="PTHR36303:SF1">
    <property type="entry name" value="2',3'-CYCLIC-NUCLEOTIDE 2'-PHOSPHODIESTERASE"/>
    <property type="match status" value="1"/>
</dbReference>
<feature type="binding site" evidence="7">
    <location>
        <position position="174"/>
    </location>
    <ligand>
        <name>Fe cation</name>
        <dbReference type="ChEBI" id="CHEBI:24875"/>
        <label>2</label>
    </ligand>
</feature>
<evidence type="ECO:0000256" key="3">
    <source>
        <dbReference type="ARBA" id="ARBA00022801"/>
    </source>
</evidence>
<sequence>MNILVLGDIVGRVGRKGVKEVIPKILEKYSVDFIIANGENAAGGNGITPEIAKELFAMGINVLTMGNHTWDKKELFAIINDETRIIRPANYPPGTPGQGYGIFKVKGKSIAVVNLMGRVFMSDLDCPFRKMDELLSELHKADYIVVDFHAEATSEKVALGWYLDGKVSLVFGTHTHVPTADERILPGGTAYITDIGMSGPINSVIGVKTNLVLQKFLTQMPQRFESASGPYIVSGIVVKLGQRGMAEDIIRIQYIERE</sequence>
<dbReference type="FunFam" id="3.60.21.10:FF:000016">
    <property type="entry name" value="Putative metallophosphoesterase"/>
    <property type="match status" value="1"/>
</dbReference>
<dbReference type="GO" id="GO:0004113">
    <property type="term" value="F:2',3'-cyclic-nucleotide 3'-phosphodiesterase activity"/>
    <property type="evidence" value="ECO:0007669"/>
    <property type="project" value="TreeGrafter"/>
</dbReference>
<feature type="active site" description="Proton donor" evidence="6">
    <location>
        <position position="68"/>
    </location>
</feature>
<dbReference type="Proteomes" id="UP000187485">
    <property type="component" value="Unassembled WGS sequence"/>
</dbReference>
<dbReference type="STRING" id="870242.cpu_16270"/>
<dbReference type="AlphaFoldDB" id="A0A1L8CW44"/>
<dbReference type="NCBIfam" id="TIGR00282">
    <property type="entry name" value="TIGR00282 family metallophosphoesterase"/>
    <property type="match status" value="1"/>
</dbReference>
<name>A0A1L8CW44_9THEO</name>
<feature type="binding site" evidence="7">
    <location>
        <position position="40"/>
    </location>
    <ligand>
        <name>Fe cation</name>
        <dbReference type="ChEBI" id="CHEBI:24875"/>
        <label>1</label>
    </ligand>
</feature>
<proteinExistence type="inferred from homology"/>
<dbReference type="InterPro" id="IPR005235">
    <property type="entry name" value="YmdB-like"/>
</dbReference>
<feature type="binding site" evidence="7">
    <location>
        <position position="39"/>
    </location>
    <ligand>
        <name>Fe cation</name>
        <dbReference type="ChEBI" id="CHEBI:24875"/>
        <label>1</label>
    </ligand>
</feature>
<evidence type="ECO:0000256" key="7">
    <source>
        <dbReference type="PIRSR" id="PIRSR004789-51"/>
    </source>
</evidence>
<comment type="similarity">
    <text evidence="5">Belongs to the YmdB-like family.</text>
</comment>
<keyword evidence="3" id="KW-0378">Hydrolase</keyword>
<dbReference type="InterPro" id="IPR029052">
    <property type="entry name" value="Metallo-depent_PP-like"/>
</dbReference>
<keyword evidence="2 7" id="KW-0479">Metal-binding</keyword>
<evidence type="ECO:0000256" key="5">
    <source>
        <dbReference type="ARBA" id="ARBA00061401"/>
    </source>
</evidence>
<protein>
    <submittedName>
        <fullName evidence="8">Ser/Thr protein phosphatase family protein</fullName>
    </submittedName>
</protein>
<gene>
    <name evidence="8" type="ORF">cpu_16270</name>
</gene>
<dbReference type="GO" id="GO:0046872">
    <property type="term" value="F:metal ion binding"/>
    <property type="evidence" value="ECO:0007669"/>
    <property type="project" value="UniProtKB-KW"/>
</dbReference>